<dbReference type="AlphaFoldDB" id="A0A7G9SIX1"/>
<name>A0A7G9SIX1_9SPHN</name>
<dbReference type="GO" id="GO:0140359">
    <property type="term" value="F:ABC-type transporter activity"/>
    <property type="evidence" value="ECO:0007669"/>
    <property type="project" value="InterPro"/>
</dbReference>
<comment type="subcellular location">
    <subcellularLocation>
        <location evidence="1">Membrane</location>
        <topology evidence="1">Multi-pass membrane protein</topology>
    </subcellularLocation>
</comment>
<dbReference type="RefSeq" id="WP_187538693.1">
    <property type="nucleotide sequence ID" value="NZ_BAABJT010000001.1"/>
</dbReference>
<evidence type="ECO:0000256" key="5">
    <source>
        <dbReference type="SAM" id="Phobius"/>
    </source>
</evidence>
<feature type="transmembrane region" description="Helical" evidence="5">
    <location>
        <begin position="27"/>
        <end position="47"/>
    </location>
</feature>
<accession>A0A7G9SIX1</accession>
<reference evidence="7 8" key="1">
    <citation type="submission" date="2020-08" db="EMBL/GenBank/DDBJ databases">
        <title>Genome sequence of Sphingomonas lutea KCTC 23642T.</title>
        <authorList>
            <person name="Hyun D.-W."/>
            <person name="Bae J.-W."/>
        </authorList>
    </citation>
    <scope>NUCLEOTIDE SEQUENCE [LARGE SCALE GENOMIC DNA]</scope>
    <source>
        <strain evidence="7 8">KCTC 23642</strain>
    </source>
</reference>
<feature type="transmembrane region" description="Helical" evidence="5">
    <location>
        <begin position="184"/>
        <end position="202"/>
    </location>
</feature>
<feature type="transmembrane region" description="Helical" evidence="5">
    <location>
        <begin position="227"/>
        <end position="249"/>
    </location>
</feature>
<keyword evidence="4 5" id="KW-0472">Membrane</keyword>
<evidence type="ECO:0000256" key="1">
    <source>
        <dbReference type="ARBA" id="ARBA00004141"/>
    </source>
</evidence>
<dbReference type="InterPro" id="IPR013525">
    <property type="entry name" value="ABC2_TM"/>
</dbReference>
<feature type="transmembrane region" description="Helical" evidence="5">
    <location>
        <begin position="357"/>
        <end position="378"/>
    </location>
</feature>
<feature type="transmembrane region" description="Helical" evidence="5">
    <location>
        <begin position="270"/>
        <end position="293"/>
    </location>
</feature>
<dbReference type="GO" id="GO:0016020">
    <property type="term" value="C:membrane"/>
    <property type="evidence" value="ECO:0007669"/>
    <property type="project" value="UniProtKB-SubCell"/>
</dbReference>
<keyword evidence="8" id="KW-1185">Reference proteome</keyword>
<evidence type="ECO:0000256" key="4">
    <source>
        <dbReference type="ARBA" id="ARBA00023136"/>
    </source>
</evidence>
<evidence type="ECO:0000259" key="6">
    <source>
        <dbReference type="Pfam" id="PF12698"/>
    </source>
</evidence>
<feature type="transmembrane region" description="Helical" evidence="5">
    <location>
        <begin position="305"/>
        <end position="325"/>
    </location>
</feature>
<dbReference type="EMBL" id="CP060718">
    <property type="protein sequence ID" value="QNN67796.1"/>
    <property type="molecule type" value="Genomic_DNA"/>
</dbReference>
<dbReference type="KEGG" id="slut:H9L13_02360"/>
<dbReference type="Proteomes" id="UP000515971">
    <property type="component" value="Chromosome"/>
</dbReference>
<protein>
    <submittedName>
        <fullName evidence="7">ABC transporter permease</fullName>
    </submittedName>
</protein>
<feature type="domain" description="ABC-2 type transporter transmembrane" evidence="6">
    <location>
        <begin position="179"/>
        <end position="376"/>
    </location>
</feature>
<dbReference type="Pfam" id="PF12698">
    <property type="entry name" value="ABC2_membrane_3"/>
    <property type="match status" value="1"/>
</dbReference>
<proteinExistence type="predicted"/>
<evidence type="ECO:0000256" key="3">
    <source>
        <dbReference type="ARBA" id="ARBA00022989"/>
    </source>
</evidence>
<sequence>MMRFLRSALVIARRDFAATVLSKTFIFFLLGPLFPLLLGGMFGSIGARVATQTQQPTVAVIMSQAEYEALHRAREALVRATGEGHVVKIVGYPRGADDAELVQRLLTSEQRPARAVLTGWFGAPRLIGNIKPGDQISQQVEYLLDRAIMPGGGLRAPSLDIRTTSQTPAHVTRDRALTAQLGQMALFFLTILLSGMLLSQLVEEKSNKIIEVIAAAVPIDALFVGKLFAMLAASVIGIIVWIGAGAVLIDLIKQGGVATLPPPATGWPTFLGLGVAYFAMNYLLLGAVFLTIGAQAATVREVQTMSMPVTFLQVLVFGFAATAIGAPSSGEALLAALFPLSSPMAMIARAAERPDLWPHALALGWQLLWVVIILRLGARLFRKTVLKSGPRGKSWWRLRRPSVQ</sequence>
<evidence type="ECO:0000256" key="2">
    <source>
        <dbReference type="ARBA" id="ARBA00022692"/>
    </source>
</evidence>
<evidence type="ECO:0000313" key="8">
    <source>
        <dbReference type="Proteomes" id="UP000515971"/>
    </source>
</evidence>
<gene>
    <name evidence="7" type="ORF">H9L13_02360</name>
</gene>
<evidence type="ECO:0000313" key="7">
    <source>
        <dbReference type="EMBL" id="QNN67796.1"/>
    </source>
</evidence>
<keyword evidence="3 5" id="KW-1133">Transmembrane helix</keyword>
<organism evidence="7 8">
    <name type="scientific">Sphingomonas lutea</name>
    <dbReference type="NCBI Taxonomy" id="1045317"/>
    <lineage>
        <taxon>Bacteria</taxon>
        <taxon>Pseudomonadati</taxon>
        <taxon>Pseudomonadota</taxon>
        <taxon>Alphaproteobacteria</taxon>
        <taxon>Sphingomonadales</taxon>
        <taxon>Sphingomonadaceae</taxon>
        <taxon>Sphingomonas</taxon>
    </lineage>
</organism>
<keyword evidence="2 5" id="KW-0812">Transmembrane</keyword>